<keyword evidence="3" id="KW-1185">Reference proteome</keyword>
<comment type="caution">
    <text evidence="2">The sequence shown here is derived from an EMBL/GenBank/DDBJ whole genome shotgun (WGS) entry which is preliminary data.</text>
</comment>
<evidence type="ECO:0000313" key="3">
    <source>
        <dbReference type="Proteomes" id="UP000823399"/>
    </source>
</evidence>
<name>A0A9P7FMC9_9AGAM</name>
<protein>
    <submittedName>
        <fullName evidence="2">Uncharacterized protein</fullName>
    </submittedName>
</protein>
<dbReference type="RefSeq" id="XP_041299839.1">
    <property type="nucleotide sequence ID" value="XM_041440766.1"/>
</dbReference>
<proteinExistence type="predicted"/>
<feature type="signal peptide" evidence="1">
    <location>
        <begin position="1"/>
        <end position="22"/>
    </location>
</feature>
<feature type="chain" id="PRO_5040410091" evidence="1">
    <location>
        <begin position="23"/>
        <end position="163"/>
    </location>
</feature>
<dbReference type="EMBL" id="JABBWM010000001">
    <property type="protein sequence ID" value="KAG2120463.1"/>
    <property type="molecule type" value="Genomic_DNA"/>
</dbReference>
<reference evidence="2" key="1">
    <citation type="journal article" date="2020" name="New Phytol.">
        <title>Comparative genomics reveals dynamic genome evolution in host specialist ectomycorrhizal fungi.</title>
        <authorList>
            <person name="Lofgren L.A."/>
            <person name="Nguyen N.H."/>
            <person name="Vilgalys R."/>
            <person name="Ruytinx J."/>
            <person name="Liao H.L."/>
            <person name="Branco S."/>
            <person name="Kuo A."/>
            <person name="LaButti K."/>
            <person name="Lipzen A."/>
            <person name="Andreopoulos W."/>
            <person name="Pangilinan J."/>
            <person name="Riley R."/>
            <person name="Hundley H."/>
            <person name="Na H."/>
            <person name="Barry K."/>
            <person name="Grigoriev I.V."/>
            <person name="Stajich J.E."/>
            <person name="Kennedy P.G."/>
        </authorList>
    </citation>
    <scope>NUCLEOTIDE SEQUENCE</scope>
    <source>
        <strain evidence="2">FC423</strain>
    </source>
</reference>
<evidence type="ECO:0000256" key="1">
    <source>
        <dbReference type="SAM" id="SignalP"/>
    </source>
</evidence>
<dbReference type="GeneID" id="64703025"/>
<dbReference type="Proteomes" id="UP000823399">
    <property type="component" value="Unassembled WGS sequence"/>
</dbReference>
<evidence type="ECO:0000313" key="2">
    <source>
        <dbReference type="EMBL" id="KAG2120463.1"/>
    </source>
</evidence>
<sequence>MVLWTYSALDFVLAAFPLFASTQDMSWVAIIHIRIKTKPPLSQDGQRQQVEHKAFGKNFQKHTSSILEGDAAVVHGTWTVSINSVNAGMVIFGLLDENWDDMPSEWEVVAVMPNMSEFQDESNNIEEMDMLIDLFSSNEPSESLSSSEGSARSSSIIYFISST</sequence>
<keyword evidence="1" id="KW-0732">Signal</keyword>
<organism evidence="2 3">
    <name type="scientific">Suillus discolor</name>
    <dbReference type="NCBI Taxonomy" id="1912936"/>
    <lineage>
        <taxon>Eukaryota</taxon>
        <taxon>Fungi</taxon>
        <taxon>Dikarya</taxon>
        <taxon>Basidiomycota</taxon>
        <taxon>Agaricomycotina</taxon>
        <taxon>Agaricomycetes</taxon>
        <taxon>Agaricomycetidae</taxon>
        <taxon>Boletales</taxon>
        <taxon>Suillineae</taxon>
        <taxon>Suillaceae</taxon>
        <taxon>Suillus</taxon>
    </lineage>
</organism>
<dbReference type="AlphaFoldDB" id="A0A9P7FMC9"/>
<gene>
    <name evidence="2" type="ORF">F5147DRAFT_766383</name>
</gene>
<accession>A0A9P7FMC9</accession>